<dbReference type="InterPro" id="IPR050638">
    <property type="entry name" value="AA-Vitamin_Transporters"/>
</dbReference>
<dbReference type="InterPro" id="IPR037185">
    <property type="entry name" value="EmrE-like"/>
</dbReference>
<evidence type="ECO:0000256" key="2">
    <source>
        <dbReference type="ARBA" id="ARBA00007362"/>
    </source>
</evidence>
<dbReference type="PANTHER" id="PTHR32322">
    <property type="entry name" value="INNER MEMBRANE TRANSPORTER"/>
    <property type="match status" value="1"/>
</dbReference>
<evidence type="ECO:0000313" key="9">
    <source>
        <dbReference type="Proteomes" id="UP000325797"/>
    </source>
</evidence>
<feature type="transmembrane region" description="Helical" evidence="6">
    <location>
        <begin position="44"/>
        <end position="65"/>
    </location>
</feature>
<protein>
    <recommendedName>
        <fullName evidence="7">EamA domain-containing protein</fullName>
    </recommendedName>
</protein>
<dbReference type="InterPro" id="IPR000620">
    <property type="entry name" value="EamA_dom"/>
</dbReference>
<reference evidence="8 9" key="1">
    <citation type="submission" date="2019-08" db="EMBL/GenBank/DDBJ databases">
        <title>Hyperibacter terrae gen. nov., sp. nov. and Hyperibacter viscosus sp. nov., two new members in the family Rhodospirillaceae isolated from the rhizosphere of Hypericum perforatum.</title>
        <authorList>
            <person name="Noviana Z."/>
        </authorList>
    </citation>
    <scope>NUCLEOTIDE SEQUENCE [LARGE SCALE GENOMIC DNA]</scope>
    <source>
        <strain evidence="8 9">R5959</strain>
    </source>
</reference>
<dbReference type="RefSeq" id="WP_151115827.1">
    <property type="nucleotide sequence ID" value="NZ_CP042582.1"/>
</dbReference>
<evidence type="ECO:0000256" key="1">
    <source>
        <dbReference type="ARBA" id="ARBA00004141"/>
    </source>
</evidence>
<dbReference type="KEGG" id="hadh:FRZ61_12780"/>
<sequence>MTAQPATRQRPRDLKASIGVVGAAFIWGSMVPLTALALTTLDTFFLAAVRYSVALPALGAIAWLADRRFPLHRHLPWRQIIPLGAIGMGLFVICFTLGIHYSDPITVAALISGAPIVSAVAMRVLEGERLAARLPFAILLAVGGGLMVALGKPESTASQGFRGGELLVLTAMLVWAWYSVKSQAWLALRAGMSQPAISFLTALAAALFLWIVFLVGQAAGFAQAPSQPLPLPIWLNILWLGIACTGMATLLWNYGVSRLGVTVATLQLNLEPVFAVLVGVALGAAAGWLQILGGLVVLAGVIWVQMAPRTR</sequence>
<keyword evidence="9" id="KW-1185">Reference proteome</keyword>
<dbReference type="SUPFAM" id="SSF103481">
    <property type="entry name" value="Multidrug resistance efflux transporter EmrE"/>
    <property type="match status" value="2"/>
</dbReference>
<dbReference type="PANTHER" id="PTHR32322:SF2">
    <property type="entry name" value="EAMA DOMAIN-CONTAINING PROTEIN"/>
    <property type="match status" value="1"/>
</dbReference>
<evidence type="ECO:0000313" key="8">
    <source>
        <dbReference type="EMBL" id="QEX21353.1"/>
    </source>
</evidence>
<feature type="domain" description="EamA" evidence="7">
    <location>
        <begin position="164"/>
        <end position="304"/>
    </location>
</feature>
<keyword evidence="5 6" id="KW-0472">Membrane</keyword>
<comment type="subcellular location">
    <subcellularLocation>
        <location evidence="1">Membrane</location>
        <topology evidence="1">Multi-pass membrane protein</topology>
    </subcellularLocation>
</comment>
<feature type="transmembrane region" description="Helical" evidence="6">
    <location>
        <begin position="259"/>
        <end position="282"/>
    </location>
</feature>
<accession>A0A5J6MW31</accession>
<keyword evidence="3 6" id="KW-0812">Transmembrane</keyword>
<feature type="transmembrane region" description="Helical" evidence="6">
    <location>
        <begin position="18"/>
        <end position="38"/>
    </location>
</feature>
<dbReference type="OrthoDB" id="7361469at2"/>
<feature type="transmembrane region" description="Helical" evidence="6">
    <location>
        <begin position="132"/>
        <end position="149"/>
    </location>
</feature>
<keyword evidence="4 6" id="KW-1133">Transmembrane helix</keyword>
<feature type="domain" description="EamA" evidence="7">
    <location>
        <begin position="16"/>
        <end position="148"/>
    </location>
</feature>
<feature type="transmembrane region" description="Helical" evidence="6">
    <location>
        <begin position="199"/>
        <end position="221"/>
    </location>
</feature>
<dbReference type="Proteomes" id="UP000325797">
    <property type="component" value="Chromosome"/>
</dbReference>
<evidence type="ECO:0000256" key="5">
    <source>
        <dbReference type="ARBA" id="ARBA00023136"/>
    </source>
</evidence>
<feature type="transmembrane region" description="Helical" evidence="6">
    <location>
        <begin position="77"/>
        <end position="99"/>
    </location>
</feature>
<dbReference type="AlphaFoldDB" id="A0A5J6MW31"/>
<comment type="similarity">
    <text evidence="2">Belongs to the EamA transporter family.</text>
</comment>
<dbReference type="GO" id="GO:0016020">
    <property type="term" value="C:membrane"/>
    <property type="evidence" value="ECO:0007669"/>
    <property type="project" value="UniProtKB-SubCell"/>
</dbReference>
<dbReference type="Pfam" id="PF00892">
    <property type="entry name" value="EamA"/>
    <property type="match status" value="2"/>
</dbReference>
<feature type="transmembrane region" description="Helical" evidence="6">
    <location>
        <begin position="105"/>
        <end position="125"/>
    </location>
</feature>
<proteinExistence type="inferred from homology"/>
<evidence type="ECO:0000256" key="6">
    <source>
        <dbReference type="SAM" id="Phobius"/>
    </source>
</evidence>
<dbReference type="EMBL" id="CP042582">
    <property type="protein sequence ID" value="QEX21353.1"/>
    <property type="molecule type" value="Genomic_DNA"/>
</dbReference>
<organism evidence="8 9">
    <name type="scientific">Hypericibacter adhaerens</name>
    <dbReference type="NCBI Taxonomy" id="2602016"/>
    <lineage>
        <taxon>Bacteria</taxon>
        <taxon>Pseudomonadati</taxon>
        <taxon>Pseudomonadota</taxon>
        <taxon>Alphaproteobacteria</taxon>
        <taxon>Rhodospirillales</taxon>
        <taxon>Dongiaceae</taxon>
        <taxon>Hypericibacter</taxon>
    </lineage>
</organism>
<feature type="transmembrane region" description="Helical" evidence="6">
    <location>
        <begin position="288"/>
        <end position="306"/>
    </location>
</feature>
<feature type="transmembrane region" description="Helical" evidence="6">
    <location>
        <begin position="161"/>
        <end position="178"/>
    </location>
</feature>
<gene>
    <name evidence="8" type="ORF">FRZ61_12780</name>
</gene>
<evidence type="ECO:0000256" key="4">
    <source>
        <dbReference type="ARBA" id="ARBA00022989"/>
    </source>
</evidence>
<name>A0A5J6MW31_9PROT</name>
<evidence type="ECO:0000256" key="3">
    <source>
        <dbReference type="ARBA" id="ARBA00022692"/>
    </source>
</evidence>
<feature type="transmembrane region" description="Helical" evidence="6">
    <location>
        <begin position="233"/>
        <end position="252"/>
    </location>
</feature>
<evidence type="ECO:0000259" key="7">
    <source>
        <dbReference type="Pfam" id="PF00892"/>
    </source>
</evidence>